<feature type="domain" description="HVO-A0261-like N-terminal" evidence="1">
    <location>
        <begin position="26"/>
        <end position="94"/>
    </location>
</feature>
<dbReference type="EMBL" id="JBHSDS010000008">
    <property type="protein sequence ID" value="MFC4359275.1"/>
    <property type="molecule type" value="Genomic_DNA"/>
</dbReference>
<organism evidence="2 3">
    <name type="scientific">Halobium salinum</name>
    <dbReference type="NCBI Taxonomy" id="1364940"/>
    <lineage>
        <taxon>Archaea</taxon>
        <taxon>Methanobacteriati</taxon>
        <taxon>Methanobacteriota</taxon>
        <taxon>Stenosarchaea group</taxon>
        <taxon>Halobacteria</taxon>
        <taxon>Halobacteriales</taxon>
        <taxon>Haloferacaceae</taxon>
        <taxon>Halobium</taxon>
    </lineage>
</organism>
<sequence>MDRETCLKLIMSIEHPEEVAQILSALDTPNRVHTFNKLHSDTAPKDIADELDVTRSAIQPYLTDFKEADLVEVSGKEYQFTEKGEKVYQLLEQLDRMFQDLTELQEFLIENPEIIPQEVLDEIERRRQNKGS</sequence>
<evidence type="ECO:0000313" key="3">
    <source>
        <dbReference type="Proteomes" id="UP001595921"/>
    </source>
</evidence>
<dbReference type="InterPro" id="IPR036388">
    <property type="entry name" value="WH-like_DNA-bd_sf"/>
</dbReference>
<accession>A0ABD5PF47</accession>
<comment type="caution">
    <text evidence="2">The sequence shown here is derived from an EMBL/GenBank/DDBJ whole genome shotgun (WGS) entry which is preliminary data.</text>
</comment>
<name>A0ABD5PF47_9EURY</name>
<dbReference type="Gene3D" id="1.10.10.10">
    <property type="entry name" value="Winged helix-like DNA-binding domain superfamily/Winged helix DNA-binding domain"/>
    <property type="match status" value="1"/>
</dbReference>
<dbReference type="AlphaFoldDB" id="A0ABD5PF47"/>
<gene>
    <name evidence="2" type="ORF">ACFO0N_15115</name>
</gene>
<dbReference type="InterPro" id="IPR036390">
    <property type="entry name" value="WH_DNA-bd_sf"/>
</dbReference>
<dbReference type="Proteomes" id="UP001595921">
    <property type="component" value="Unassembled WGS sequence"/>
</dbReference>
<reference evidence="2 3" key="1">
    <citation type="journal article" date="2019" name="Int. J. Syst. Evol. Microbiol.">
        <title>The Global Catalogue of Microorganisms (GCM) 10K type strain sequencing project: providing services to taxonomists for standard genome sequencing and annotation.</title>
        <authorList>
            <consortium name="The Broad Institute Genomics Platform"/>
            <consortium name="The Broad Institute Genome Sequencing Center for Infectious Disease"/>
            <person name="Wu L."/>
            <person name="Ma J."/>
        </authorList>
    </citation>
    <scope>NUCLEOTIDE SEQUENCE [LARGE SCALE GENOMIC DNA]</scope>
    <source>
        <strain evidence="2 3">CGMCC 1.12553</strain>
    </source>
</reference>
<proteinExistence type="predicted"/>
<evidence type="ECO:0000313" key="2">
    <source>
        <dbReference type="EMBL" id="MFC4359275.1"/>
    </source>
</evidence>
<dbReference type="SUPFAM" id="SSF46785">
    <property type="entry name" value="Winged helix' DNA-binding domain"/>
    <property type="match status" value="1"/>
</dbReference>
<dbReference type="RefSeq" id="WP_267622834.1">
    <property type="nucleotide sequence ID" value="NZ_JAODIW010000006.1"/>
</dbReference>
<dbReference type="InterPro" id="IPR057527">
    <property type="entry name" value="HVO_A0261-like_N"/>
</dbReference>
<protein>
    <submittedName>
        <fullName evidence="2">Winged helix-turn-helix domain-containing protein</fullName>
    </submittedName>
</protein>
<dbReference type="Pfam" id="PF25213">
    <property type="entry name" value="HVO_A0261_N"/>
    <property type="match status" value="1"/>
</dbReference>
<keyword evidence="3" id="KW-1185">Reference proteome</keyword>
<evidence type="ECO:0000259" key="1">
    <source>
        <dbReference type="Pfam" id="PF25213"/>
    </source>
</evidence>